<name>A0AC34R6T8_9BILA</name>
<organism evidence="1 2">
    <name type="scientific">Panagrolaimus sp. JU765</name>
    <dbReference type="NCBI Taxonomy" id="591449"/>
    <lineage>
        <taxon>Eukaryota</taxon>
        <taxon>Metazoa</taxon>
        <taxon>Ecdysozoa</taxon>
        <taxon>Nematoda</taxon>
        <taxon>Chromadorea</taxon>
        <taxon>Rhabditida</taxon>
        <taxon>Tylenchina</taxon>
        <taxon>Panagrolaimomorpha</taxon>
        <taxon>Panagrolaimoidea</taxon>
        <taxon>Panagrolaimidae</taxon>
        <taxon>Panagrolaimus</taxon>
    </lineage>
</organism>
<evidence type="ECO:0000313" key="2">
    <source>
        <dbReference type="WBParaSite" id="JU765_v2.g4037.t1"/>
    </source>
</evidence>
<reference evidence="2" key="1">
    <citation type="submission" date="2022-11" db="UniProtKB">
        <authorList>
            <consortium name="WormBaseParasite"/>
        </authorList>
    </citation>
    <scope>IDENTIFICATION</scope>
</reference>
<accession>A0AC34R6T8</accession>
<dbReference type="WBParaSite" id="JU765_v2.g4037.t1">
    <property type="protein sequence ID" value="JU765_v2.g4037.t1"/>
    <property type="gene ID" value="JU765_v2.g4037"/>
</dbReference>
<proteinExistence type="predicted"/>
<sequence length="137" mass="15382">MCCRKKQVQATGKPPSKKELAQKDDGPKKEDYPSPGPHSQKDKKETGKKMKTIEEEQPEIAAPGPAKVEKEKQQDTNNNNDIFPVASLKKDVPSVDRSAEKMSLDNTLKEIPKRMPETDIVHDKESIAQIFTDDQLI</sequence>
<evidence type="ECO:0000313" key="1">
    <source>
        <dbReference type="Proteomes" id="UP000887576"/>
    </source>
</evidence>
<protein>
    <submittedName>
        <fullName evidence="2">Uncharacterized protein</fullName>
    </submittedName>
</protein>
<dbReference type="Proteomes" id="UP000887576">
    <property type="component" value="Unplaced"/>
</dbReference>